<evidence type="ECO:0000256" key="4">
    <source>
        <dbReference type="ARBA" id="ARBA00023002"/>
    </source>
</evidence>
<dbReference type="FunFam" id="3.40.50.720:FF:000473">
    <property type="entry name" value="NADP-dependent alcohol dehydrogenase"/>
    <property type="match status" value="1"/>
</dbReference>
<dbReference type="PANTHER" id="PTHR42683">
    <property type="entry name" value="ALDEHYDE REDUCTASE"/>
    <property type="match status" value="1"/>
</dbReference>
<accession>A0A4R6IKK1</accession>
<evidence type="ECO:0000256" key="5">
    <source>
        <dbReference type="RuleBase" id="RU361277"/>
    </source>
</evidence>
<dbReference type="SUPFAM" id="SSF51735">
    <property type="entry name" value="NAD(P)-binding Rossmann-fold domains"/>
    <property type="match status" value="1"/>
</dbReference>
<dbReference type="InterPro" id="IPR013149">
    <property type="entry name" value="ADH-like_C"/>
</dbReference>
<organism evidence="8 9">
    <name type="scientific">Pedobacter duraquae</name>
    <dbReference type="NCBI Taxonomy" id="425511"/>
    <lineage>
        <taxon>Bacteria</taxon>
        <taxon>Pseudomonadati</taxon>
        <taxon>Bacteroidota</taxon>
        <taxon>Sphingobacteriia</taxon>
        <taxon>Sphingobacteriales</taxon>
        <taxon>Sphingobacteriaceae</taxon>
        <taxon>Pedobacter</taxon>
    </lineage>
</organism>
<keyword evidence="2 5" id="KW-0479">Metal-binding</keyword>
<evidence type="ECO:0000256" key="3">
    <source>
        <dbReference type="ARBA" id="ARBA00022833"/>
    </source>
</evidence>
<dbReference type="Pfam" id="PF08240">
    <property type="entry name" value="ADH_N"/>
    <property type="match status" value="1"/>
</dbReference>
<evidence type="ECO:0000313" key="9">
    <source>
        <dbReference type="Proteomes" id="UP000295499"/>
    </source>
</evidence>
<keyword evidence="3 5" id="KW-0862">Zinc</keyword>
<feature type="domain" description="Alcohol dehydrogenase-like C-terminal" evidence="6">
    <location>
        <begin position="200"/>
        <end position="322"/>
    </location>
</feature>
<dbReference type="InterPro" id="IPR011032">
    <property type="entry name" value="GroES-like_sf"/>
</dbReference>
<dbReference type="InterPro" id="IPR036291">
    <property type="entry name" value="NAD(P)-bd_dom_sf"/>
</dbReference>
<dbReference type="PROSITE" id="PS00059">
    <property type="entry name" value="ADH_ZINC"/>
    <property type="match status" value="1"/>
</dbReference>
<sequence length="366" mass="39857">MLLLATQTFAQNTAIPSTGMAKMDKDGAFQKYEFTRHAVGDCEILIDIMYSGICHSDIHAAKGEWRPTKYPFVGGHEIAGHVVKVGKAVTKFKVGDYAGIGCLVNSCGECSYCKNGQEQFCSKGPVFSYGMPDPYNSSEITQGGYANNYVIAEKFALKIPKNADLKRVAPLLCAGITTYSPIQFSKVKKGDTVAVAGFGGLGHLAVKYLVALGAKVTVFDITEDKRTAAQKMGAVKYVNVKNAHEIKGLESQYSFILSTIPQKYDPTLYIKMLSMGGELAIVGLPATENQPMINGASLVYAARRKVYGSLIGGIPETQQMLDYSVANNIYPDVEIISANQIDEAYQKVIDGKVQFRYVIDMKTLKK</sequence>
<dbReference type="InterPro" id="IPR013154">
    <property type="entry name" value="ADH-like_N"/>
</dbReference>
<dbReference type="Gene3D" id="3.90.180.10">
    <property type="entry name" value="Medium-chain alcohol dehydrogenases, catalytic domain"/>
    <property type="match status" value="1"/>
</dbReference>
<protein>
    <submittedName>
        <fullName evidence="8">Putative zinc-type alcohol dehydrogenase-like protein</fullName>
    </submittedName>
</protein>
<dbReference type="Pfam" id="PF00107">
    <property type="entry name" value="ADH_zinc_N"/>
    <property type="match status" value="1"/>
</dbReference>
<evidence type="ECO:0000259" key="6">
    <source>
        <dbReference type="Pfam" id="PF00107"/>
    </source>
</evidence>
<keyword evidence="9" id="KW-1185">Reference proteome</keyword>
<dbReference type="AlphaFoldDB" id="A0A4R6IKK1"/>
<proteinExistence type="inferred from homology"/>
<reference evidence="8 9" key="1">
    <citation type="submission" date="2019-03" db="EMBL/GenBank/DDBJ databases">
        <title>Genomic Encyclopedia of Archaeal and Bacterial Type Strains, Phase II (KMG-II): from individual species to whole genera.</title>
        <authorList>
            <person name="Goeker M."/>
        </authorList>
    </citation>
    <scope>NUCLEOTIDE SEQUENCE [LARGE SCALE GENOMIC DNA]</scope>
    <source>
        <strain evidence="8 9">DSM 19034</strain>
    </source>
</reference>
<dbReference type="InterPro" id="IPR047109">
    <property type="entry name" value="CAD-like"/>
</dbReference>
<feature type="domain" description="Alcohol dehydrogenase-like N-terminal" evidence="7">
    <location>
        <begin position="41"/>
        <end position="161"/>
    </location>
</feature>
<comment type="cofactor">
    <cofactor evidence="1 5">
        <name>Zn(2+)</name>
        <dbReference type="ChEBI" id="CHEBI:29105"/>
    </cofactor>
</comment>
<dbReference type="SUPFAM" id="SSF50129">
    <property type="entry name" value="GroES-like"/>
    <property type="match status" value="1"/>
</dbReference>
<comment type="similarity">
    <text evidence="5">Belongs to the zinc-containing alcohol dehydrogenase family.</text>
</comment>
<dbReference type="GO" id="GO:0008270">
    <property type="term" value="F:zinc ion binding"/>
    <property type="evidence" value="ECO:0007669"/>
    <property type="project" value="InterPro"/>
</dbReference>
<dbReference type="EMBL" id="SNWM01000002">
    <property type="protein sequence ID" value="TDO22485.1"/>
    <property type="molecule type" value="Genomic_DNA"/>
</dbReference>
<evidence type="ECO:0000256" key="2">
    <source>
        <dbReference type="ARBA" id="ARBA00022723"/>
    </source>
</evidence>
<evidence type="ECO:0000313" key="8">
    <source>
        <dbReference type="EMBL" id="TDO22485.1"/>
    </source>
</evidence>
<keyword evidence="4" id="KW-0560">Oxidoreductase</keyword>
<dbReference type="InterPro" id="IPR002328">
    <property type="entry name" value="ADH_Zn_CS"/>
</dbReference>
<comment type="caution">
    <text evidence="8">The sequence shown here is derived from an EMBL/GenBank/DDBJ whole genome shotgun (WGS) entry which is preliminary data.</text>
</comment>
<name>A0A4R6IKK1_9SPHI</name>
<dbReference type="GO" id="GO:0016616">
    <property type="term" value="F:oxidoreductase activity, acting on the CH-OH group of donors, NAD or NADP as acceptor"/>
    <property type="evidence" value="ECO:0007669"/>
    <property type="project" value="InterPro"/>
</dbReference>
<dbReference type="CDD" id="cd05283">
    <property type="entry name" value="CAD1"/>
    <property type="match status" value="1"/>
</dbReference>
<dbReference type="Gene3D" id="3.40.50.720">
    <property type="entry name" value="NAD(P)-binding Rossmann-like Domain"/>
    <property type="match status" value="1"/>
</dbReference>
<evidence type="ECO:0000259" key="7">
    <source>
        <dbReference type="Pfam" id="PF08240"/>
    </source>
</evidence>
<gene>
    <name evidence="8" type="ORF">CLV32_1460</name>
</gene>
<dbReference type="Proteomes" id="UP000295499">
    <property type="component" value="Unassembled WGS sequence"/>
</dbReference>
<evidence type="ECO:0000256" key="1">
    <source>
        <dbReference type="ARBA" id="ARBA00001947"/>
    </source>
</evidence>